<dbReference type="PANTHER" id="PTHR35006">
    <property type="entry name" value="GLYOXALASE FAMILY PROTEIN (AFU_ORTHOLOGUE AFUA_5G14830)"/>
    <property type="match status" value="1"/>
</dbReference>
<dbReference type="Gene3D" id="3.10.180.10">
    <property type="entry name" value="2,3-Dihydroxybiphenyl 1,2-Dioxygenase, domain 1"/>
    <property type="match status" value="1"/>
</dbReference>
<evidence type="ECO:0000313" key="2">
    <source>
        <dbReference type="Proteomes" id="UP000054321"/>
    </source>
</evidence>
<dbReference type="OrthoDB" id="10249419at2759"/>
<organism evidence="1 2">
    <name type="scientific">Oidiodendron maius (strain Zn)</name>
    <dbReference type="NCBI Taxonomy" id="913774"/>
    <lineage>
        <taxon>Eukaryota</taxon>
        <taxon>Fungi</taxon>
        <taxon>Dikarya</taxon>
        <taxon>Ascomycota</taxon>
        <taxon>Pezizomycotina</taxon>
        <taxon>Leotiomycetes</taxon>
        <taxon>Leotiomycetes incertae sedis</taxon>
        <taxon>Myxotrichaceae</taxon>
        <taxon>Oidiodendron</taxon>
    </lineage>
</organism>
<dbReference type="HOGENOM" id="CLU_046006_6_1_1"/>
<evidence type="ECO:0000313" key="1">
    <source>
        <dbReference type="EMBL" id="KIN07020.1"/>
    </source>
</evidence>
<evidence type="ECO:0008006" key="3">
    <source>
        <dbReference type="Google" id="ProtNLM"/>
    </source>
</evidence>
<protein>
    <recommendedName>
        <fullName evidence="3">VOC domain-containing protein</fullName>
    </recommendedName>
</protein>
<dbReference type="PANTHER" id="PTHR35006:SF2">
    <property type="entry name" value="GLYOXALASE FAMILY PROTEIN (AFU_ORTHOLOGUE AFUA_5G14830)"/>
    <property type="match status" value="1"/>
</dbReference>
<dbReference type="EMBL" id="KN832870">
    <property type="protein sequence ID" value="KIN07020.1"/>
    <property type="molecule type" value="Genomic_DNA"/>
</dbReference>
<dbReference type="AlphaFoldDB" id="A0A0C3HVI9"/>
<dbReference type="SUPFAM" id="SSF54593">
    <property type="entry name" value="Glyoxalase/Bleomycin resistance protein/Dihydroxybiphenyl dioxygenase"/>
    <property type="match status" value="1"/>
</dbReference>
<dbReference type="Proteomes" id="UP000054321">
    <property type="component" value="Unassembled WGS sequence"/>
</dbReference>
<reference evidence="1 2" key="1">
    <citation type="submission" date="2014-04" db="EMBL/GenBank/DDBJ databases">
        <authorList>
            <consortium name="DOE Joint Genome Institute"/>
            <person name="Kuo A."/>
            <person name="Martino E."/>
            <person name="Perotto S."/>
            <person name="Kohler A."/>
            <person name="Nagy L.G."/>
            <person name="Floudas D."/>
            <person name="Copeland A."/>
            <person name="Barry K.W."/>
            <person name="Cichocki N."/>
            <person name="Veneault-Fourrey C."/>
            <person name="LaButti K."/>
            <person name="Lindquist E.A."/>
            <person name="Lipzen A."/>
            <person name="Lundell T."/>
            <person name="Morin E."/>
            <person name="Murat C."/>
            <person name="Sun H."/>
            <person name="Tunlid A."/>
            <person name="Henrissat B."/>
            <person name="Grigoriev I.V."/>
            <person name="Hibbett D.S."/>
            <person name="Martin F."/>
            <person name="Nordberg H.P."/>
            <person name="Cantor M.N."/>
            <person name="Hua S.X."/>
        </authorList>
    </citation>
    <scope>NUCLEOTIDE SEQUENCE [LARGE SCALE GENOMIC DNA]</scope>
    <source>
        <strain evidence="1 2">Zn</strain>
    </source>
</reference>
<accession>A0A0C3HVI9</accession>
<dbReference type="InParanoid" id="A0A0C3HVI9"/>
<name>A0A0C3HVI9_OIDMZ</name>
<proteinExistence type="predicted"/>
<dbReference type="STRING" id="913774.A0A0C3HVI9"/>
<sequence>MPLDHLSVPVPQDQFENIITFLTTSLQHLGFKEMFRPVPTLVGMGETTPYFWVNAVDTKEPAVRRHIAFSAENTKQVKDFYAAALKAGATSNGEPGLRNDYHPGYYGAFVIHPGSNINFEVVCHNGA</sequence>
<keyword evidence="2" id="KW-1185">Reference proteome</keyword>
<dbReference type="InterPro" id="IPR029068">
    <property type="entry name" value="Glyas_Bleomycin-R_OHBP_Dase"/>
</dbReference>
<reference evidence="2" key="2">
    <citation type="submission" date="2015-01" db="EMBL/GenBank/DDBJ databases">
        <title>Evolutionary Origins and Diversification of the Mycorrhizal Mutualists.</title>
        <authorList>
            <consortium name="DOE Joint Genome Institute"/>
            <consortium name="Mycorrhizal Genomics Consortium"/>
            <person name="Kohler A."/>
            <person name="Kuo A."/>
            <person name="Nagy L.G."/>
            <person name="Floudas D."/>
            <person name="Copeland A."/>
            <person name="Barry K.W."/>
            <person name="Cichocki N."/>
            <person name="Veneault-Fourrey C."/>
            <person name="LaButti K."/>
            <person name="Lindquist E.A."/>
            <person name="Lipzen A."/>
            <person name="Lundell T."/>
            <person name="Morin E."/>
            <person name="Murat C."/>
            <person name="Riley R."/>
            <person name="Ohm R."/>
            <person name="Sun H."/>
            <person name="Tunlid A."/>
            <person name="Henrissat B."/>
            <person name="Grigoriev I.V."/>
            <person name="Hibbett D.S."/>
            <person name="Martin F."/>
        </authorList>
    </citation>
    <scope>NUCLEOTIDE SEQUENCE [LARGE SCALE GENOMIC DNA]</scope>
    <source>
        <strain evidence="2">Zn</strain>
    </source>
</reference>
<gene>
    <name evidence="1" type="ORF">OIDMADRAFT_15973</name>
</gene>